<reference evidence="6 7" key="1">
    <citation type="submission" date="2018-10" db="EMBL/GenBank/DDBJ databases">
        <title>Phylogenomics of Brevibacillus.</title>
        <authorList>
            <person name="Dunlap C."/>
        </authorList>
    </citation>
    <scope>NUCLEOTIDE SEQUENCE [LARGE SCALE GENOMIC DNA]</scope>
    <source>
        <strain evidence="6 7">JCM 15774</strain>
    </source>
</reference>
<dbReference type="Proteomes" id="UP000269573">
    <property type="component" value="Unassembled WGS sequence"/>
</dbReference>
<dbReference type="Pfam" id="PF02368">
    <property type="entry name" value="Big_2"/>
    <property type="match status" value="1"/>
</dbReference>
<dbReference type="Pfam" id="PF20578">
    <property type="entry name" value="aBig_2"/>
    <property type="match status" value="1"/>
</dbReference>
<keyword evidence="2" id="KW-0732">Signal</keyword>
<feature type="region of interest" description="Disordered" evidence="1">
    <location>
        <begin position="443"/>
        <end position="463"/>
    </location>
</feature>
<dbReference type="AlphaFoldDB" id="A0A3M8DK86"/>
<dbReference type="InterPro" id="IPR008964">
    <property type="entry name" value="Invasin/intimin_cell_adhesion"/>
</dbReference>
<gene>
    <name evidence="6" type="ORF">EDM59_04925</name>
</gene>
<dbReference type="InterPro" id="IPR056284">
    <property type="entry name" value="AIR9-like_A9"/>
</dbReference>
<protein>
    <submittedName>
        <fullName evidence="6">Uncharacterized protein</fullName>
    </submittedName>
</protein>
<organism evidence="6 7">
    <name type="scientific">Brevibacillus nitrificans</name>
    <dbReference type="NCBI Taxonomy" id="651560"/>
    <lineage>
        <taxon>Bacteria</taxon>
        <taxon>Bacillati</taxon>
        <taxon>Bacillota</taxon>
        <taxon>Bacilli</taxon>
        <taxon>Bacillales</taxon>
        <taxon>Paenibacillaceae</taxon>
        <taxon>Brevibacillus</taxon>
    </lineage>
</organism>
<feature type="chain" id="PRO_5018118817" evidence="2">
    <location>
        <begin position="39"/>
        <end position="1096"/>
    </location>
</feature>
<feature type="compositionally biased region" description="Pro residues" evidence="1">
    <location>
        <begin position="448"/>
        <end position="458"/>
    </location>
</feature>
<dbReference type="Gene3D" id="2.60.40.1080">
    <property type="match status" value="1"/>
</dbReference>
<evidence type="ECO:0000259" key="5">
    <source>
        <dbReference type="Pfam" id="PF23197"/>
    </source>
</evidence>
<dbReference type="Pfam" id="PF17963">
    <property type="entry name" value="Big_9"/>
    <property type="match status" value="2"/>
</dbReference>
<evidence type="ECO:0000259" key="4">
    <source>
        <dbReference type="Pfam" id="PF20578"/>
    </source>
</evidence>
<dbReference type="SUPFAM" id="SSF49373">
    <property type="entry name" value="Invasin/intimin cell-adhesion fragments"/>
    <property type="match status" value="1"/>
</dbReference>
<feature type="domain" description="BIG2" evidence="3">
    <location>
        <begin position="185"/>
        <end position="223"/>
    </location>
</feature>
<dbReference type="Gene3D" id="2.60.40.2700">
    <property type="match status" value="1"/>
</dbReference>
<feature type="domain" description="AIR9-like A9" evidence="5">
    <location>
        <begin position="469"/>
        <end position="556"/>
    </location>
</feature>
<dbReference type="EMBL" id="RHHU01000003">
    <property type="protein sequence ID" value="RNB88466.1"/>
    <property type="molecule type" value="Genomic_DNA"/>
</dbReference>
<evidence type="ECO:0000313" key="6">
    <source>
        <dbReference type="EMBL" id="RNB88466.1"/>
    </source>
</evidence>
<feature type="signal peptide" evidence="2">
    <location>
        <begin position="1"/>
        <end position="38"/>
    </location>
</feature>
<dbReference type="InterPro" id="IPR046780">
    <property type="entry name" value="aBig_2"/>
</dbReference>
<evidence type="ECO:0000313" key="7">
    <source>
        <dbReference type="Proteomes" id="UP000269573"/>
    </source>
</evidence>
<proteinExistence type="predicted"/>
<accession>A0A3M8DK86</accession>
<dbReference type="Gene3D" id="2.60.40.10">
    <property type="entry name" value="Immunoglobulins"/>
    <property type="match status" value="1"/>
</dbReference>
<comment type="caution">
    <text evidence="6">The sequence shown here is derived from an EMBL/GenBank/DDBJ whole genome shotgun (WGS) entry which is preliminary data.</text>
</comment>
<keyword evidence="7" id="KW-1185">Reference proteome</keyword>
<evidence type="ECO:0000256" key="1">
    <source>
        <dbReference type="SAM" id="MobiDB-lite"/>
    </source>
</evidence>
<dbReference type="Gene3D" id="2.60.40.3440">
    <property type="match status" value="1"/>
</dbReference>
<sequence>MSYIRNQKGINNLKLTKVTVPTTLSCLLVLSSVIPALAQDIPLQTSKKEVRQLSSVSVTNGLLTIPFASIPKAAPKSSDFSLSYTVNAKKKKLTPSATRWDEASGTALISFKPFSSGSEQQEIVISGTYNKTEVFEQSITLAKKDAEVETVELINTRGDSELQLNVANDRQLSLLAIAKDSTGAIVTGHKVSFSSDNKKVAYVYSSGSVYAKKAGSTEITATIEGEKATFPVEVVEEQKLPSVITKSGTYGPESGIYQKSGKITINGKKTKVTLQNTKIKGDLIINNGGTVTLSNVEVTGEILVKNVASKSLHLEGVETDELVITDRDGARIVADETSQIPVITVSTDSAKAPIKLEGSFGDSTVHVSSPSALLVDTAVSQVVVDEKAGGTIIDTTANTRIDAINTKANLQIEGAGKVESLIIDNQSVTVQSTVSIPSVSYSNNEAPAPAPAPTPTPAPTVNQAPTAVNVTISGNILLGETLTGSYTYQDAENNPERTSLFKWYRGDLADGSDKTLISGATKKTYTLQQDDVGKYITFEVMPIASSGTRNGSPVTYTSVRTVKTPTVNQAPTIAVAYSASTLQNTAVSDVVSGSDADGDTLTYLTDSSPSHGGVIVNPDGTWTYTPAPDYVGTDSFSIAVNDGNGGTATTTVTVTVDEDAAVLDRDALEIGYAAGDDEDNVTNNLTLATSGAHGSVISWSSDDPALIDGNGIVIRPLATDADTDVILTATITKGTKTVTKVFTVTVRKAAGIPPNPTNGAPIVLTSIEDQIVLPGRMPYPQIDLSTIFQDPDGDALTYEVSADVDGIVQSDLMGSVLSMSPTSGGQVTFTVTARDGKGGEKATSFVVKSYQLVQNGEVAIKTKSGVQQVKLDLSKYFPASEWNSQKMLLNGTWGTHNGSYLALAPSSVSADGVWLIANDYTALHISMDIEGQGASEVFFSEYVDGTDARNALQLYYKGTDPNLYVTGYELEVHKYMTDTNQMKVWTVPINQVKHNMVYIYIDFIFYDFFDVANAWYYNDEIDMSINGYVTAFVLKKNGQVVDVLGNPDPSNRSPILATGTIVRKQGIYTGSQSFNLVGEWDVYPTDSFQFLGNHQP</sequence>
<dbReference type="InterPro" id="IPR013783">
    <property type="entry name" value="Ig-like_fold"/>
</dbReference>
<evidence type="ECO:0000259" key="3">
    <source>
        <dbReference type="Pfam" id="PF02368"/>
    </source>
</evidence>
<dbReference type="InterPro" id="IPR003343">
    <property type="entry name" value="Big_2"/>
</dbReference>
<dbReference type="PANTHER" id="PTHR31149:SF11">
    <property type="entry name" value="187-KDA MICROTUBULE-ASSOCIATED PROTEIN AIR9"/>
    <property type="match status" value="1"/>
</dbReference>
<dbReference type="Pfam" id="PF23197">
    <property type="entry name" value="IG_AIR9"/>
    <property type="match status" value="1"/>
</dbReference>
<name>A0A3M8DK86_9BACL</name>
<feature type="domain" description="Atrophied bacterial Ig" evidence="4">
    <location>
        <begin position="664"/>
        <end position="748"/>
    </location>
</feature>
<evidence type="ECO:0000256" key="2">
    <source>
        <dbReference type="SAM" id="SignalP"/>
    </source>
</evidence>
<dbReference type="PANTHER" id="PTHR31149">
    <property type="entry name" value="EXPRESSED PROTEIN"/>
    <property type="match status" value="1"/>
</dbReference>